<dbReference type="InterPro" id="IPR050271">
    <property type="entry name" value="UDP-glycosyltransferase"/>
</dbReference>
<accession>A0A0N5C0Y8</accession>
<sequence length="107" mass="12501">MDDIYYENFEFDFYDLAKILTNASFFLIKLNPFLDIITPKNRKMVEIVGVGVPKPKPVSDEFGELLSSRKKTIMIFLVSVSKITYMEQEMKGEILKTVQNFFDVKFI</sequence>
<protein>
    <recommendedName>
        <fullName evidence="2">glucuronosyltransferase</fullName>
        <ecNumber evidence="2">2.4.1.17</ecNumber>
    </recommendedName>
</protein>
<evidence type="ECO:0000256" key="2">
    <source>
        <dbReference type="ARBA" id="ARBA00012544"/>
    </source>
</evidence>
<proteinExistence type="inferred from homology"/>
<evidence type="ECO:0000256" key="4">
    <source>
        <dbReference type="ARBA" id="ARBA00022679"/>
    </source>
</evidence>
<organism evidence="5 6">
    <name type="scientific">Strongyloides papillosus</name>
    <name type="common">Intestinal threadworm</name>
    <dbReference type="NCBI Taxonomy" id="174720"/>
    <lineage>
        <taxon>Eukaryota</taxon>
        <taxon>Metazoa</taxon>
        <taxon>Ecdysozoa</taxon>
        <taxon>Nematoda</taxon>
        <taxon>Chromadorea</taxon>
        <taxon>Rhabditida</taxon>
        <taxon>Tylenchina</taxon>
        <taxon>Panagrolaimomorpha</taxon>
        <taxon>Strongyloidoidea</taxon>
        <taxon>Strongyloididae</taxon>
        <taxon>Strongyloides</taxon>
    </lineage>
</organism>
<keyword evidence="3" id="KW-0328">Glycosyltransferase</keyword>
<dbReference type="PANTHER" id="PTHR48043">
    <property type="entry name" value="EG:EG0003.4 PROTEIN-RELATED"/>
    <property type="match status" value="1"/>
</dbReference>
<comment type="similarity">
    <text evidence="1">Belongs to the UDP-glycosyltransferase family.</text>
</comment>
<dbReference type="GO" id="GO:0015020">
    <property type="term" value="F:glucuronosyltransferase activity"/>
    <property type="evidence" value="ECO:0007669"/>
    <property type="project" value="UniProtKB-EC"/>
</dbReference>
<dbReference type="WBParaSite" id="SPAL_0001166700.1">
    <property type="protein sequence ID" value="SPAL_0001166700.1"/>
    <property type="gene ID" value="SPAL_0001166700"/>
</dbReference>
<name>A0A0N5C0Y8_STREA</name>
<evidence type="ECO:0000256" key="1">
    <source>
        <dbReference type="ARBA" id="ARBA00009995"/>
    </source>
</evidence>
<keyword evidence="4" id="KW-0808">Transferase</keyword>
<reference evidence="6" key="1">
    <citation type="submission" date="2017-02" db="UniProtKB">
        <authorList>
            <consortium name="WormBaseParasite"/>
        </authorList>
    </citation>
    <scope>IDENTIFICATION</scope>
</reference>
<dbReference type="Proteomes" id="UP000046392">
    <property type="component" value="Unplaced"/>
</dbReference>
<keyword evidence="5" id="KW-1185">Reference proteome</keyword>
<evidence type="ECO:0000313" key="5">
    <source>
        <dbReference type="Proteomes" id="UP000046392"/>
    </source>
</evidence>
<dbReference type="AlphaFoldDB" id="A0A0N5C0Y8"/>
<evidence type="ECO:0000256" key="3">
    <source>
        <dbReference type="ARBA" id="ARBA00022676"/>
    </source>
</evidence>
<dbReference type="EC" id="2.4.1.17" evidence="2"/>
<evidence type="ECO:0000313" key="6">
    <source>
        <dbReference type="WBParaSite" id="SPAL_0001166700.1"/>
    </source>
</evidence>
<dbReference type="PANTHER" id="PTHR48043:SF23">
    <property type="entry name" value="UDP-GLUCURONOSYLTRANSFERASE"/>
    <property type="match status" value="1"/>
</dbReference>